<sequence>MAVRAGHNTNQARGYNYNYWRDFFNHRQLLCLGLLLQRILKIENKVIRDHFICLFSGTLEFNNLFCSFKGEGTGAVRHMFSNHIIKPEKTPLENNPWGLLGKSSGSFSTLFRSRLVKAKTYLDEPFEISIDESSGKRASKKIVCSNPIRLSIAKNWEEFVSSPHGALILNGDSSSLPIPDSSVDAVVTDPPYFDFVHYSELSDFFYAWLTNSLGHEYQYLSRLNSSHENEVQDRDNENFTRKICSIFKECNRVLKEDGLLCFSYHHSTVEGWMAIYNSVTEAGFDIVAAHPVKAEMSVASPKSAAKAPINLDAILVCKKEIKPPVIKNPTYEILTRYNNYVDRFEAIDRKLGSGDLFVIACSQAIAIASMHRMSREQAVKFVHESLEICSNKALHTDNFSAAI</sequence>
<organism evidence="8 9">
    <name type="scientific">Shewanella glacialipiscicola</name>
    <dbReference type="NCBI Taxonomy" id="614069"/>
    <lineage>
        <taxon>Bacteria</taxon>
        <taxon>Pseudomonadati</taxon>
        <taxon>Pseudomonadota</taxon>
        <taxon>Gammaproteobacteria</taxon>
        <taxon>Alteromonadales</taxon>
        <taxon>Shewanellaceae</taxon>
        <taxon>Shewanella</taxon>
    </lineage>
</organism>
<dbReference type="PRINTS" id="PR00506">
    <property type="entry name" value="D21N6MTFRASE"/>
</dbReference>
<evidence type="ECO:0000256" key="2">
    <source>
        <dbReference type="ARBA" id="ARBA00011900"/>
    </source>
</evidence>
<dbReference type="PROSITE" id="PS00092">
    <property type="entry name" value="N6_MTASE"/>
    <property type="match status" value="1"/>
</dbReference>
<accession>A0ABQ6JC49</accession>
<evidence type="ECO:0000313" key="8">
    <source>
        <dbReference type="EMBL" id="GMA84385.1"/>
    </source>
</evidence>
<dbReference type="RefSeq" id="WP_284307978.1">
    <property type="nucleotide sequence ID" value="NZ_BSUY01000002.1"/>
</dbReference>
<evidence type="ECO:0000256" key="1">
    <source>
        <dbReference type="ARBA" id="ARBA00006594"/>
    </source>
</evidence>
<evidence type="ECO:0000256" key="5">
    <source>
        <dbReference type="ARBA" id="ARBA00022691"/>
    </source>
</evidence>
<dbReference type="InterPro" id="IPR002295">
    <property type="entry name" value="N4/N6-MTase_EcoPI_Mod-like"/>
</dbReference>
<dbReference type="EC" id="2.1.1.72" evidence="2"/>
<dbReference type="SUPFAM" id="SSF53335">
    <property type="entry name" value="S-adenosyl-L-methionine-dependent methyltransferases"/>
    <property type="match status" value="1"/>
</dbReference>
<dbReference type="InterPro" id="IPR029063">
    <property type="entry name" value="SAM-dependent_MTases_sf"/>
</dbReference>
<comment type="similarity">
    <text evidence="1">Belongs to the N(4)/N(6)-methyltransferase family.</text>
</comment>
<protein>
    <recommendedName>
        <fullName evidence="2">site-specific DNA-methyltransferase (adenine-specific)</fullName>
        <ecNumber evidence="2">2.1.1.72</ecNumber>
    </recommendedName>
</protein>
<keyword evidence="3" id="KW-0489">Methyltransferase</keyword>
<dbReference type="InterPro" id="IPR002941">
    <property type="entry name" value="DNA_methylase_N4/N6"/>
</dbReference>
<comment type="catalytic activity">
    <reaction evidence="6">
        <text>a 2'-deoxyadenosine in DNA + S-adenosyl-L-methionine = an N(6)-methyl-2'-deoxyadenosine in DNA + S-adenosyl-L-homocysteine + H(+)</text>
        <dbReference type="Rhea" id="RHEA:15197"/>
        <dbReference type="Rhea" id="RHEA-COMP:12418"/>
        <dbReference type="Rhea" id="RHEA-COMP:12419"/>
        <dbReference type="ChEBI" id="CHEBI:15378"/>
        <dbReference type="ChEBI" id="CHEBI:57856"/>
        <dbReference type="ChEBI" id="CHEBI:59789"/>
        <dbReference type="ChEBI" id="CHEBI:90615"/>
        <dbReference type="ChEBI" id="CHEBI:90616"/>
        <dbReference type="EC" id="2.1.1.72"/>
    </reaction>
</comment>
<evidence type="ECO:0000256" key="4">
    <source>
        <dbReference type="ARBA" id="ARBA00022679"/>
    </source>
</evidence>
<comment type="caution">
    <text evidence="8">The sequence shown here is derived from an EMBL/GenBank/DDBJ whole genome shotgun (WGS) entry which is preliminary data.</text>
</comment>
<dbReference type="Gene3D" id="3.40.50.150">
    <property type="entry name" value="Vaccinia Virus protein VP39"/>
    <property type="match status" value="1"/>
</dbReference>
<name>A0ABQ6JC49_9GAMM</name>
<dbReference type="Pfam" id="PF01555">
    <property type="entry name" value="N6_N4_Mtase"/>
    <property type="match status" value="1"/>
</dbReference>
<evidence type="ECO:0000256" key="3">
    <source>
        <dbReference type="ARBA" id="ARBA00022603"/>
    </source>
</evidence>
<dbReference type="EMBL" id="BSUY01000002">
    <property type="protein sequence ID" value="GMA84385.1"/>
    <property type="molecule type" value="Genomic_DNA"/>
</dbReference>
<keyword evidence="5" id="KW-0949">S-adenosyl-L-methionine</keyword>
<reference evidence="9" key="1">
    <citation type="journal article" date="2019" name="Int. J. Syst. Evol. Microbiol.">
        <title>The Global Catalogue of Microorganisms (GCM) 10K type strain sequencing project: providing services to taxonomists for standard genome sequencing and annotation.</title>
        <authorList>
            <consortium name="The Broad Institute Genomics Platform"/>
            <consortium name="The Broad Institute Genome Sequencing Center for Infectious Disease"/>
            <person name="Wu L."/>
            <person name="Ma J."/>
        </authorList>
    </citation>
    <scope>NUCLEOTIDE SEQUENCE [LARGE SCALE GENOMIC DNA]</scope>
    <source>
        <strain evidence="9">NBRC 102030</strain>
    </source>
</reference>
<proteinExistence type="inferred from homology"/>
<evidence type="ECO:0000259" key="7">
    <source>
        <dbReference type="Pfam" id="PF01555"/>
    </source>
</evidence>
<dbReference type="InterPro" id="IPR002052">
    <property type="entry name" value="DNA_methylase_N6_adenine_CS"/>
</dbReference>
<keyword evidence="9" id="KW-1185">Reference proteome</keyword>
<feature type="domain" description="DNA methylase N-4/N-6" evidence="7">
    <location>
        <begin position="183"/>
        <end position="323"/>
    </location>
</feature>
<dbReference type="Proteomes" id="UP001157046">
    <property type="component" value="Unassembled WGS sequence"/>
</dbReference>
<gene>
    <name evidence="8" type="ORF">GCM10025855_39180</name>
</gene>
<keyword evidence="4" id="KW-0808">Transferase</keyword>
<evidence type="ECO:0000256" key="6">
    <source>
        <dbReference type="ARBA" id="ARBA00047942"/>
    </source>
</evidence>
<evidence type="ECO:0000313" key="9">
    <source>
        <dbReference type="Proteomes" id="UP001157046"/>
    </source>
</evidence>